<dbReference type="HOGENOM" id="CLU_023842_1_1_6"/>
<reference evidence="2" key="1">
    <citation type="submission" date="2013-07" db="EMBL/GenBank/DDBJ databases">
        <title>Sub-species coevolution in mutualistic symbiosis.</title>
        <authorList>
            <person name="Murfin K."/>
            <person name="Klassen J."/>
            <person name="Lee M."/>
            <person name="Forst S."/>
            <person name="Stock P."/>
            <person name="Goodrich-Blair H."/>
        </authorList>
    </citation>
    <scope>NUCLEOTIDE SEQUENCE [LARGE SCALE GENOMIC DNA]</scope>
    <source>
        <strain evidence="2">Intermedium</strain>
    </source>
</reference>
<sequence>MTTQFIQDEAILRVGEVHEVSGRSIVILVDKNKNLSDLFFHGKLLKNVSVGSYIEIKKGFLSMIGKIESEKIIEDKIATTERKDVNRYRRYLTVSLSGYIDRKGRFIGGTRELPLIGNEVFIVTEEIIQLIHQISCDENFSLNFSCTDLENIDISLPVNGLINSHIAIFGNTGSGKSNTLAALYQHGYAELKCKITEGFESKCRFLLFDFNGEYTNDNCITPNKIVYNLTTLNNDGDKIPLPKEVLLELEMLSVLSDATDKTQKPFLKRVLDFYWHVNGNDDIESYFRNILSKTVKETLFSSDKIRMDTIIDFFRQLFDEPENLTSDIEFYSSLGKWKRININNGFMNKESDIKFTNIFSYARRFKFKNDLLDDFICFMYLQMIKEILSNRSNPEHVSPVINRLNSNKKDIRKIFDTSGNTEFWGKSNFIVVNLNMVNLTMKKTLPLLLSKWAYNNKKNQSQPSTLSIIIDEAHNILSNTSYRESENWKDYRLETFEEIIKEGRKFGVFITLSSQRPNDISPTIISQAHNYFIHRLINQKDLLAIEKAVSYIDRVMEESIPTLPTGTCIFSGVVCSMPLKLRITELDEKNKPRSQTISFDELLPDYGMDFI</sequence>
<dbReference type="InterPro" id="IPR002789">
    <property type="entry name" value="HerA_central"/>
</dbReference>
<dbReference type="InterPro" id="IPR027417">
    <property type="entry name" value="P-loop_NTPase"/>
</dbReference>
<evidence type="ECO:0000313" key="3">
    <source>
        <dbReference type="Proteomes" id="UP000028480"/>
    </source>
</evidence>
<proteinExistence type="predicted"/>
<dbReference type="PANTHER" id="PTHR42957:SF1">
    <property type="entry name" value="HELICASE MJ1565-RELATED"/>
    <property type="match status" value="1"/>
</dbReference>
<evidence type="ECO:0000313" key="2">
    <source>
        <dbReference type="EMBL" id="CDH30796.1"/>
    </source>
</evidence>
<dbReference type="Proteomes" id="UP000028480">
    <property type="component" value="Unassembled WGS sequence"/>
</dbReference>
<feature type="domain" description="Helicase HerA central" evidence="1">
    <location>
        <begin position="150"/>
        <end position="342"/>
    </location>
</feature>
<dbReference type="PANTHER" id="PTHR42957">
    <property type="entry name" value="HELICASE MJ1565-RELATED"/>
    <property type="match status" value="1"/>
</dbReference>
<comment type="caution">
    <text evidence="2">The sequence shown here is derived from an EMBL/GenBank/DDBJ whole genome shotgun (WGS) entry which is preliminary data.</text>
</comment>
<evidence type="ECO:0000259" key="1">
    <source>
        <dbReference type="Pfam" id="PF01935"/>
    </source>
</evidence>
<dbReference type="AlphaFoldDB" id="A0A077QEX4"/>
<organism evidence="2 3">
    <name type="scientific">Xenorhabdus bovienii str. Intermedium</name>
    <dbReference type="NCBI Taxonomy" id="1379677"/>
    <lineage>
        <taxon>Bacteria</taxon>
        <taxon>Pseudomonadati</taxon>
        <taxon>Pseudomonadota</taxon>
        <taxon>Gammaproteobacteria</taxon>
        <taxon>Enterobacterales</taxon>
        <taxon>Morganellaceae</taxon>
        <taxon>Xenorhabdus</taxon>
    </lineage>
</organism>
<name>A0A077QEX4_XENBV</name>
<protein>
    <recommendedName>
        <fullName evidence="1">Helicase HerA central domain-containing protein</fullName>
    </recommendedName>
</protein>
<dbReference type="Gene3D" id="3.40.50.300">
    <property type="entry name" value="P-loop containing nucleotide triphosphate hydrolases"/>
    <property type="match status" value="2"/>
</dbReference>
<dbReference type="Pfam" id="PF01935">
    <property type="entry name" value="DUF87"/>
    <property type="match status" value="1"/>
</dbReference>
<dbReference type="SUPFAM" id="SSF52540">
    <property type="entry name" value="P-loop containing nucleoside triphosphate hydrolases"/>
    <property type="match status" value="1"/>
</dbReference>
<accession>A0A077QEX4</accession>
<gene>
    <name evidence="2" type="ORF">XBI1_1090046</name>
</gene>
<dbReference type="EMBL" id="CBTB010000012">
    <property type="protein sequence ID" value="CDH30796.1"/>
    <property type="molecule type" value="Genomic_DNA"/>
</dbReference>
<dbReference type="RefSeq" id="WP_038182841.1">
    <property type="nucleotide sequence ID" value="NZ_CAWLWA010000078.1"/>
</dbReference>
<dbReference type="InterPro" id="IPR008571">
    <property type="entry name" value="HerA-like"/>
</dbReference>